<dbReference type="InterPro" id="IPR026088">
    <property type="entry name" value="Niban-like"/>
</dbReference>
<name>F2U2D2_SALR5</name>
<dbReference type="InterPro" id="IPR001849">
    <property type="entry name" value="PH_domain"/>
</dbReference>
<evidence type="ECO:0000313" key="3">
    <source>
        <dbReference type="Proteomes" id="UP000007799"/>
    </source>
</evidence>
<dbReference type="PROSITE" id="PS50003">
    <property type="entry name" value="PH_DOMAIN"/>
    <property type="match status" value="1"/>
</dbReference>
<dbReference type="Gene3D" id="2.30.29.30">
    <property type="entry name" value="Pleckstrin-homology domain (PH domain)/Phosphotyrosine-binding domain (PTB)"/>
    <property type="match status" value="1"/>
</dbReference>
<dbReference type="eggNOG" id="ENOG502QV2S">
    <property type="taxonomic scope" value="Eukaryota"/>
</dbReference>
<dbReference type="KEGG" id="sre:PTSG_02497"/>
<dbReference type="GeneID" id="16077580"/>
<dbReference type="AlphaFoldDB" id="F2U2D2"/>
<keyword evidence="3" id="KW-1185">Reference proteome</keyword>
<organism evidence="2 3">
    <name type="scientific">Salpingoeca rosetta (strain ATCC 50818 / BSB-021)</name>
    <dbReference type="NCBI Taxonomy" id="946362"/>
    <lineage>
        <taxon>Eukaryota</taxon>
        <taxon>Choanoflagellata</taxon>
        <taxon>Craspedida</taxon>
        <taxon>Salpingoecidae</taxon>
        <taxon>Salpingoeca</taxon>
    </lineage>
</organism>
<reference evidence="2" key="1">
    <citation type="submission" date="2009-08" db="EMBL/GenBank/DDBJ databases">
        <title>Annotation of Salpingoeca rosetta.</title>
        <authorList>
            <consortium name="The Broad Institute Genome Sequencing Platform"/>
            <person name="Russ C."/>
            <person name="Cuomo C."/>
            <person name="Burger G."/>
            <person name="Gray M.W."/>
            <person name="Holland P.W.H."/>
            <person name="King N."/>
            <person name="Lang F.B.F."/>
            <person name="Roger A.J."/>
            <person name="Ruiz-Trillo I."/>
            <person name="Young S.K."/>
            <person name="Zeng Q."/>
            <person name="Gargeya S."/>
            <person name="Alvarado L."/>
            <person name="Berlin A."/>
            <person name="Chapman S.B."/>
            <person name="Chen Z."/>
            <person name="Freedman E."/>
            <person name="Gellesch M."/>
            <person name="Goldberg J."/>
            <person name="Griggs A."/>
            <person name="Gujja S."/>
            <person name="Heilman E."/>
            <person name="Heiman D."/>
            <person name="Howarth C."/>
            <person name="Mehta T."/>
            <person name="Neiman D."/>
            <person name="Pearson M."/>
            <person name="Roberts A."/>
            <person name="Saif S."/>
            <person name="Shea T."/>
            <person name="Shenoy N."/>
            <person name="Sisk P."/>
            <person name="Stolte C."/>
            <person name="Sykes S."/>
            <person name="White J."/>
            <person name="Yandava C."/>
            <person name="Haas B."/>
            <person name="Nusbaum C."/>
            <person name="Birren B."/>
        </authorList>
    </citation>
    <scope>NUCLEOTIDE SEQUENCE</scope>
    <source>
        <strain evidence="2">ATCC 50818</strain>
    </source>
</reference>
<protein>
    <recommendedName>
        <fullName evidence="1">PH domain-containing protein</fullName>
    </recommendedName>
</protein>
<sequence length="568" mass="62773">MTDILNAEKLDQIRKDVTSNLASFTKEFVSLYKSALIEDALQNSGGSGGGDDEGEGENERQLLVRPEAEESNEPLFTAQLVKRGQVRKNWKERFFVVRPDHVIDYYETEDKYKSGGSPKGSINLSGYTVVTNPNQRKQEEKQELAKLFGGNAGEYSKYEPYTLECYHRVKRRWLIKCKDQAQFDEWADILHTCVRNVEAGTLKDELQKEAFDKAVENLRNRLWEALPYGSEVDILTEILANYTWRKRVGDDAFANVPGPANIKVKALAKGFETVYKLVETTVKASWVATMAALDKAKQLVETGFSKVAEQAESTRGTLTDKINDAIEPVVAPMREKVIVPVCTKVAAFLIPRTKEPVASIEPVLEAETAAYCEERATGGNPSMRHIKRSHDKMVQPIEAFSSLEALLTAEEVFGLIPEGVSGVVDNVKEVVDNLQLGDFVMALREATFENTERAAYTFEVSLEDATNGEHSQVQEKQEVVLTQIKEKYHHDARIDVAEAVGEFVGGLVSALVGEPLGAACGGAVEPLDSLIPEPLQEYFSVSGVLEDVIANIIETAASEAVEAAMANE</sequence>
<dbReference type="InterPro" id="IPR011993">
    <property type="entry name" value="PH-like_dom_sf"/>
</dbReference>
<dbReference type="SMART" id="SM00233">
    <property type="entry name" value="PH"/>
    <property type="match status" value="1"/>
</dbReference>
<dbReference type="OMA" id="GTPIDWG"/>
<evidence type="ECO:0000259" key="1">
    <source>
        <dbReference type="PROSITE" id="PS50003"/>
    </source>
</evidence>
<dbReference type="RefSeq" id="XP_004996988.1">
    <property type="nucleotide sequence ID" value="XM_004996931.1"/>
</dbReference>
<dbReference type="OrthoDB" id="9010513at2759"/>
<dbReference type="PANTHER" id="PTHR14392">
    <property type="entry name" value="NIBAN FAMILY MEMBER"/>
    <property type="match status" value="1"/>
</dbReference>
<dbReference type="SUPFAM" id="SSF50729">
    <property type="entry name" value="PH domain-like"/>
    <property type="match status" value="1"/>
</dbReference>
<accession>F2U2D2</accession>
<gene>
    <name evidence="2" type="ORF">PTSG_02497</name>
</gene>
<feature type="domain" description="PH" evidence="1">
    <location>
        <begin position="73"/>
        <end position="195"/>
    </location>
</feature>
<dbReference type="Proteomes" id="UP000007799">
    <property type="component" value="Unassembled WGS sequence"/>
</dbReference>
<dbReference type="InParanoid" id="F2U2D2"/>
<dbReference type="EMBL" id="GL832959">
    <property type="protein sequence ID" value="EGD81784.1"/>
    <property type="molecule type" value="Genomic_DNA"/>
</dbReference>
<proteinExistence type="predicted"/>
<dbReference type="FunCoup" id="F2U2D2">
    <property type="interactions" value="194"/>
</dbReference>
<dbReference type="Pfam" id="PF26089">
    <property type="entry name" value="PH_Niban2"/>
    <property type="match status" value="1"/>
</dbReference>
<evidence type="ECO:0000313" key="2">
    <source>
        <dbReference type="EMBL" id="EGD81784.1"/>
    </source>
</evidence>
<dbReference type="PANTHER" id="PTHR14392:SF8">
    <property type="entry name" value="PH DOMAIN-CONTAINING PROTEIN DDB_G0267786"/>
    <property type="match status" value="1"/>
</dbReference>